<keyword evidence="3" id="KW-0238">DNA-binding</keyword>
<gene>
    <name evidence="6" type="ORF">GCM10010971_13180</name>
</gene>
<dbReference type="PROSITE" id="PS50931">
    <property type="entry name" value="HTH_LYSR"/>
    <property type="match status" value="1"/>
</dbReference>
<dbReference type="InterPro" id="IPR000847">
    <property type="entry name" value="LysR_HTH_N"/>
</dbReference>
<keyword evidence="2" id="KW-0805">Transcription regulation</keyword>
<dbReference type="Gene3D" id="1.10.10.10">
    <property type="entry name" value="Winged helix-like DNA-binding domain superfamily/Winged helix DNA-binding domain"/>
    <property type="match status" value="1"/>
</dbReference>
<dbReference type="PANTHER" id="PTHR30346:SF28">
    <property type="entry name" value="HTH-TYPE TRANSCRIPTIONAL REGULATOR CYNR"/>
    <property type="match status" value="1"/>
</dbReference>
<reference evidence="7" key="1">
    <citation type="journal article" date="2019" name="Int. J. Syst. Evol. Microbiol.">
        <title>The Global Catalogue of Microorganisms (GCM) 10K type strain sequencing project: providing services to taxonomists for standard genome sequencing and annotation.</title>
        <authorList>
            <consortium name="The Broad Institute Genomics Platform"/>
            <consortium name="The Broad Institute Genome Sequencing Center for Infectious Disease"/>
            <person name="Wu L."/>
            <person name="Ma J."/>
        </authorList>
    </citation>
    <scope>NUCLEOTIDE SEQUENCE [LARGE SCALE GENOMIC DNA]</scope>
    <source>
        <strain evidence="7">CGMCC 1.8860</strain>
    </source>
</reference>
<dbReference type="SUPFAM" id="SSF53850">
    <property type="entry name" value="Periplasmic binding protein-like II"/>
    <property type="match status" value="1"/>
</dbReference>
<dbReference type="EMBL" id="BMLY01000002">
    <property type="protein sequence ID" value="GGP25499.1"/>
    <property type="molecule type" value="Genomic_DNA"/>
</dbReference>
<dbReference type="CDD" id="cd08414">
    <property type="entry name" value="PBP2_LTTR_aromatics_like"/>
    <property type="match status" value="1"/>
</dbReference>
<dbReference type="Pfam" id="PF03466">
    <property type="entry name" value="LysR_substrate"/>
    <property type="match status" value="1"/>
</dbReference>
<dbReference type="InterPro" id="IPR036388">
    <property type="entry name" value="WH-like_DNA-bd_sf"/>
</dbReference>
<evidence type="ECO:0000256" key="4">
    <source>
        <dbReference type="ARBA" id="ARBA00023163"/>
    </source>
</evidence>
<comment type="similarity">
    <text evidence="1">Belongs to the LysR transcriptional regulatory family.</text>
</comment>
<comment type="caution">
    <text evidence="6">The sequence shown here is derived from an EMBL/GenBank/DDBJ whole genome shotgun (WGS) entry which is preliminary data.</text>
</comment>
<protein>
    <submittedName>
        <fullName evidence="6">Transcriptional regulator</fullName>
    </submittedName>
</protein>
<accession>A0ABQ2PKJ1</accession>
<evidence type="ECO:0000256" key="1">
    <source>
        <dbReference type="ARBA" id="ARBA00009437"/>
    </source>
</evidence>
<dbReference type="Pfam" id="PF00126">
    <property type="entry name" value="HTH_1"/>
    <property type="match status" value="1"/>
</dbReference>
<dbReference type="InterPro" id="IPR036390">
    <property type="entry name" value="WH_DNA-bd_sf"/>
</dbReference>
<sequence>MELRHLRYFVAVAEEGHFGRAAERLHIVQPALSMQIKALEEELGGPLFVRTSRMVTLTAAGSALLIEARRTLEQAERARATVTKSLRGDLGSVRIGFAGNAVFSGQLTADLHRFHRAHPTAQLEVVEVPPQAQVESLLAGRIDVAYCPDHGGGLISPALNVAQIGEWPLLAAMATDHPLTSRVHIGLSDIAAEPLIVYSADESNDMLNVLRAEFGREPVIAHRASNTLSVVALAAAGLGVALVPASLADIAMPGITYRHVMHPELSARLVRISRRDETTGAVLAYLALADTPPNESAWEED</sequence>
<dbReference type="RefSeq" id="WP_188690748.1">
    <property type="nucleotide sequence ID" value="NZ_BMLY01000002.1"/>
</dbReference>
<proteinExistence type="inferred from homology"/>
<evidence type="ECO:0000256" key="2">
    <source>
        <dbReference type="ARBA" id="ARBA00023015"/>
    </source>
</evidence>
<dbReference type="PANTHER" id="PTHR30346">
    <property type="entry name" value="TRANSCRIPTIONAL DUAL REGULATOR HCAR-RELATED"/>
    <property type="match status" value="1"/>
</dbReference>
<dbReference type="PRINTS" id="PR00039">
    <property type="entry name" value="HTHLYSR"/>
</dbReference>
<keyword evidence="4" id="KW-0804">Transcription</keyword>
<evidence type="ECO:0000256" key="3">
    <source>
        <dbReference type="ARBA" id="ARBA00023125"/>
    </source>
</evidence>
<dbReference type="SUPFAM" id="SSF46785">
    <property type="entry name" value="Winged helix' DNA-binding domain"/>
    <property type="match status" value="1"/>
</dbReference>
<dbReference type="InterPro" id="IPR005119">
    <property type="entry name" value="LysR_subst-bd"/>
</dbReference>
<organism evidence="6 7">
    <name type="scientific">Silvimonas amylolytica</name>
    <dbReference type="NCBI Taxonomy" id="449663"/>
    <lineage>
        <taxon>Bacteria</taxon>
        <taxon>Pseudomonadati</taxon>
        <taxon>Pseudomonadota</taxon>
        <taxon>Betaproteobacteria</taxon>
        <taxon>Neisseriales</taxon>
        <taxon>Chitinibacteraceae</taxon>
        <taxon>Silvimonas</taxon>
    </lineage>
</organism>
<dbReference type="Gene3D" id="3.40.190.10">
    <property type="entry name" value="Periplasmic binding protein-like II"/>
    <property type="match status" value="2"/>
</dbReference>
<evidence type="ECO:0000313" key="7">
    <source>
        <dbReference type="Proteomes" id="UP000621859"/>
    </source>
</evidence>
<evidence type="ECO:0000259" key="5">
    <source>
        <dbReference type="PROSITE" id="PS50931"/>
    </source>
</evidence>
<keyword evidence="7" id="KW-1185">Reference proteome</keyword>
<dbReference type="Proteomes" id="UP000621859">
    <property type="component" value="Unassembled WGS sequence"/>
</dbReference>
<evidence type="ECO:0000313" key="6">
    <source>
        <dbReference type="EMBL" id="GGP25499.1"/>
    </source>
</evidence>
<feature type="domain" description="HTH lysR-type" evidence="5">
    <location>
        <begin position="1"/>
        <end position="58"/>
    </location>
</feature>
<name>A0ABQ2PKJ1_9NEIS</name>